<name>A0AAD8Y6J2_9STRA</name>
<organism evidence="1 2">
    <name type="scientific">Skeletonema marinoi</name>
    <dbReference type="NCBI Taxonomy" id="267567"/>
    <lineage>
        <taxon>Eukaryota</taxon>
        <taxon>Sar</taxon>
        <taxon>Stramenopiles</taxon>
        <taxon>Ochrophyta</taxon>
        <taxon>Bacillariophyta</taxon>
        <taxon>Coscinodiscophyceae</taxon>
        <taxon>Thalassiosirophycidae</taxon>
        <taxon>Thalassiosirales</taxon>
        <taxon>Skeletonemataceae</taxon>
        <taxon>Skeletonema</taxon>
        <taxon>Skeletonema marinoi-dohrnii complex</taxon>
    </lineage>
</organism>
<sequence>MRSNSRTITVSYDQACLHDELFKENMAFQQCSDGDECKHFGPEKRTSAPQPQAGSFGGYGAVDTTCKKQTSRKRTVSFSPATCKIIHIDHQTEGLEHELWYSQSDFVFFEDQAWQCSQAVQECAARGSFDGDIGHILGLEKMLLCESYLDRRDALRNAVMDEHAIQSLAKEIRWRRRRGCYESDGRIEDIEIKQLAATSERNSHWAQERAFMAALALEHDLATCRAEEDLFASDSDLLHR</sequence>
<gene>
    <name evidence="1" type="ORF">QTG54_008527</name>
</gene>
<dbReference type="Proteomes" id="UP001224775">
    <property type="component" value="Unassembled WGS sequence"/>
</dbReference>
<keyword evidence="2" id="KW-1185">Reference proteome</keyword>
<protein>
    <submittedName>
        <fullName evidence="1">Uncharacterized protein</fullName>
    </submittedName>
</protein>
<reference evidence="1" key="1">
    <citation type="submission" date="2023-06" db="EMBL/GenBank/DDBJ databases">
        <title>Survivors Of The Sea: Transcriptome response of Skeletonema marinoi to long-term dormancy.</title>
        <authorList>
            <person name="Pinder M.I.M."/>
            <person name="Kourtchenko O."/>
            <person name="Robertson E.K."/>
            <person name="Larsson T."/>
            <person name="Maumus F."/>
            <person name="Osuna-Cruz C.M."/>
            <person name="Vancaester E."/>
            <person name="Stenow R."/>
            <person name="Vandepoele K."/>
            <person name="Ploug H."/>
            <person name="Bruchert V."/>
            <person name="Godhe A."/>
            <person name="Topel M."/>
        </authorList>
    </citation>
    <scope>NUCLEOTIDE SEQUENCE</scope>
    <source>
        <strain evidence="1">R05AC</strain>
    </source>
</reference>
<comment type="caution">
    <text evidence="1">The sequence shown here is derived from an EMBL/GenBank/DDBJ whole genome shotgun (WGS) entry which is preliminary data.</text>
</comment>
<proteinExistence type="predicted"/>
<dbReference type="EMBL" id="JATAAI010000015">
    <property type="protein sequence ID" value="KAK1740432.1"/>
    <property type="molecule type" value="Genomic_DNA"/>
</dbReference>
<evidence type="ECO:0000313" key="2">
    <source>
        <dbReference type="Proteomes" id="UP001224775"/>
    </source>
</evidence>
<accession>A0AAD8Y6J2</accession>
<dbReference type="AlphaFoldDB" id="A0AAD8Y6J2"/>
<evidence type="ECO:0000313" key="1">
    <source>
        <dbReference type="EMBL" id="KAK1740432.1"/>
    </source>
</evidence>